<evidence type="ECO:0000256" key="5">
    <source>
        <dbReference type="PIRSR" id="PIRSR000303-1"/>
    </source>
</evidence>
<dbReference type="GO" id="GO:0004601">
    <property type="term" value="F:peroxidase activity"/>
    <property type="evidence" value="ECO:0007669"/>
    <property type="project" value="UniProtKB-KW"/>
</dbReference>
<dbReference type="InterPro" id="IPR029759">
    <property type="entry name" value="GPX_AS"/>
</dbReference>
<dbReference type="PANTHER" id="PTHR11592">
    <property type="entry name" value="GLUTATHIONE PEROXIDASE"/>
    <property type="match status" value="1"/>
</dbReference>
<dbReference type="CDD" id="cd00340">
    <property type="entry name" value="GSH_Peroxidase"/>
    <property type="match status" value="1"/>
</dbReference>
<dbReference type="InterPro" id="IPR029760">
    <property type="entry name" value="GPX_CS"/>
</dbReference>
<dbReference type="PROSITE" id="PS51352">
    <property type="entry name" value="THIOREDOXIN_2"/>
    <property type="match status" value="1"/>
</dbReference>
<comment type="similarity">
    <text evidence="1 6">Belongs to the glutathione peroxidase family.</text>
</comment>
<dbReference type="PIRSF" id="PIRSF000303">
    <property type="entry name" value="Glutathion_perox"/>
    <property type="match status" value="1"/>
</dbReference>
<evidence type="ECO:0000256" key="3">
    <source>
        <dbReference type="ARBA" id="ARBA00022933"/>
    </source>
</evidence>
<dbReference type="PRINTS" id="PR01011">
    <property type="entry name" value="GLUTPROXDASE"/>
</dbReference>
<evidence type="ECO:0000313" key="8">
    <source>
        <dbReference type="EMBL" id="KAK9870359.1"/>
    </source>
</evidence>
<accession>A0AAW1TT77</accession>
<feature type="active site" evidence="5">
    <location>
        <position position="45"/>
    </location>
</feature>
<reference evidence="8 9" key="1">
    <citation type="submission" date="2023-03" db="EMBL/GenBank/DDBJ databases">
        <title>Genome insight into feeding habits of ladybird beetles.</title>
        <authorList>
            <person name="Li H.-S."/>
            <person name="Huang Y.-H."/>
            <person name="Pang H."/>
        </authorList>
    </citation>
    <scope>NUCLEOTIDE SEQUENCE [LARGE SCALE GENOMIC DNA]</scope>
    <source>
        <strain evidence="8">SYSU_2023b</strain>
        <tissue evidence="8">Whole body</tissue>
    </source>
</reference>
<name>A0AAW1TT77_9CUCU</name>
<evidence type="ECO:0000256" key="1">
    <source>
        <dbReference type="ARBA" id="ARBA00006926"/>
    </source>
</evidence>
<dbReference type="GO" id="GO:0006979">
    <property type="term" value="P:response to oxidative stress"/>
    <property type="evidence" value="ECO:0007669"/>
    <property type="project" value="InterPro"/>
</dbReference>
<dbReference type="SUPFAM" id="SSF52833">
    <property type="entry name" value="Thioredoxin-like"/>
    <property type="match status" value="1"/>
</dbReference>
<evidence type="ECO:0000256" key="6">
    <source>
        <dbReference type="RuleBase" id="RU000499"/>
    </source>
</evidence>
<dbReference type="PROSITE" id="PS00460">
    <property type="entry name" value="GLUTATHIONE_PEROXID_1"/>
    <property type="match status" value="1"/>
</dbReference>
<keyword evidence="3" id="KW-0712">Selenocysteine</keyword>
<dbReference type="Proteomes" id="UP001431783">
    <property type="component" value="Unassembled WGS sequence"/>
</dbReference>
<dbReference type="InterPro" id="IPR013766">
    <property type="entry name" value="Thioredoxin_domain"/>
</dbReference>
<dbReference type="PANTHER" id="PTHR11592:SF134">
    <property type="entry name" value="PHOSPHOLIPID HYDROPEROXIDE GLUTATHIONE PEROXIDASE"/>
    <property type="match status" value="1"/>
</dbReference>
<protein>
    <recommendedName>
        <fullName evidence="6">Glutathione peroxidase</fullName>
    </recommendedName>
</protein>
<dbReference type="PROSITE" id="PS00763">
    <property type="entry name" value="GLUTATHIONE_PEROXID_2"/>
    <property type="match status" value="1"/>
</dbReference>
<dbReference type="InterPro" id="IPR036249">
    <property type="entry name" value="Thioredoxin-like_sf"/>
</dbReference>
<gene>
    <name evidence="8" type="ORF">WA026_006444</name>
</gene>
<dbReference type="Pfam" id="PF00255">
    <property type="entry name" value="GSHPx"/>
    <property type="match status" value="1"/>
</dbReference>
<keyword evidence="2 6" id="KW-0575">Peroxidase</keyword>
<dbReference type="FunFam" id="3.40.30.10:FF:000025">
    <property type="entry name" value="Glutathione peroxidase"/>
    <property type="match status" value="1"/>
</dbReference>
<dbReference type="AlphaFoldDB" id="A0AAW1TT77"/>
<dbReference type="EMBL" id="JARQZJ010000002">
    <property type="protein sequence ID" value="KAK9870359.1"/>
    <property type="molecule type" value="Genomic_DNA"/>
</dbReference>
<feature type="domain" description="Thioredoxin" evidence="7">
    <location>
        <begin position="7"/>
        <end position="168"/>
    </location>
</feature>
<sequence length="168" mass="19414">MSTGINYKDAKSIHYFTVTDLEGEPISLRKYEGHICIIVNVASQCGMARKNFEELNELHQEYAETKGLKILAFPCNQFMDTEPGDSCSMKQYIKLKNLKFDIFEKIDVNGSRGSPLWKYLKRKKRGSFGSFIKWNFTKFIVDADGQPVERFGPCTSPKEMVKSLEKYW</sequence>
<evidence type="ECO:0000313" key="9">
    <source>
        <dbReference type="Proteomes" id="UP001431783"/>
    </source>
</evidence>
<dbReference type="PROSITE" id="PS51355">
    <property type="entry name" value="GLUTATHIONE_PEROXID_3"/>
    <property type="match status" value="1"/>
</dbReference>
<keyword evidence="9" id="KW-1185">Reference proteome</keyword>
<organism evidence="8 9">
    <name type="scientific">Henosepilachna vigintioctopunctata</name>
    <dbReference type="NCBI Taxonomy" id="420089"/>
    <lineage>
        <taxon>Eukaryota</taxon>
        <taxon>Metazoa</taxon>
        <taxon>Ecdysozoa</taxon>
        <taxon>Arthropoda</taxon>
        <taxon>Hexapoda</taxon>
        <taxon>Insecta</taxon>
        <taxon>Pterygota</taxon>
        <taxon>Neoptera</taxon>
        <taxon>Endopterygota</taxon>
        <taxon>Coleoptera</taxon>
        <taxon>Polyphaga</taxon>
        <taxon>Cucujiformia</taxon>
        <taxon>Coccinelloidea</taxon>
        <taxon>Coccinellidae</taxon>
        <taxon>Epilachninae</taxon>
        <taxon>Epilachnini</taxon>
        <taxon>Henosepilachna</taxon>
    </lineage>
</organism>
<keyword evidence="4 6" id="KW-0560">Oxidoreductase</keyword>
<evidence type="ECO:0000256" key="4">
    <source>
        <dbReference type="ARBA" id="ARBA00023002"/>
    </source>
</evidence>
<evidence type="ECO:0000259" key="7">
    <source>
        <dbReference type="PROSITE" id="PS51352"/>
    </source>
</evidence>
<dbReference type="InterPro" id="IPR000889">
    <property type="entry name" value="Glutathione_peroxidase"/>
</dbReference>
<comment type="caution">
    <text evidence="8">The sequence shown here is derived from an EMBL/GenBank/DDBJ whole genome shotgun (WGS) entry which is preliminary data.</text>
</comment>
<evidence type="ECO:0000256" key="2">
    <source>
        <dbReference type="ARBA" id="ARBA00022559"/>
    </source>
</evidence>
<proteinExistence type="inferred from homology"/>
<dbReference type="Gene3D" id="3.40.30.10">
    <property type="entry name" value="Glutaredoxin"/>
    <property type="match status" value="1"/>
</dbReference>